<dbReference type="Proteomes" id="UP000664701">
    <property type="component" value="Chromosome"/>
</dbReference>
<dbReference type="NCBIfam" id="TIGR04354">
    <property type="entry name" value="amphi-Trp"/>
    <property type="match status" value="1"/>
</dbReference>
<dbReference type="RefSeq" id="WP_207942378.1">
    <property type="nucleotide sequence ID" value="NZ_CP147251.1"/>
</dbReference>
<sequence>MREPKPMTEILIDHEEKQSLVAFATTLETIAKKLKEQGSFQFVQGTKAISITPSEQLKVEYSYTKKADKHSFEIEFDWSEGQKEMPSMSIE</sequence>
<feature type="domain" description="Amphi-Trp" evidence="1">
    <location>
        <begin position="9"/>
        <end position="90"/>
    </location>
</feature>
<proteinExistence type="predicted"/>
<evidence type="ECO:0000259" key="1">
    <source>
        <dbReference type="Pfam" id="PF20068"/>
    </source>
</evidence>
<organism evidence="2 3">
    <name type="scientific">Candidatus Enterococcus lowellii</name>
    <dbReference type="NCBI Taxonomy" id="2230877"/>
    <lineage>
        <taxon>Bacteria</taxon>
        <taxon>Bacillati</taxon>
        <taxon>Bacillota</taxon>
        <taxon>Bacilli</taxon>
        <taxon>Lactobacillales</taxon>
        <taxon>Enterococcaceae</taxon>
        <taxon>Enterococcus</taxon>
    </lineage>
</organism>
<dbReference type="EMBL" id="CP147251">
    <property type="protein sequence ID" value="WYJ76371.1"/>
    <property type="molecule type" value="Genomic_DNA"/>
</dbReference>
<evidence type="ECO:0000313" key="3">
    <source>
        <dbReference type="Proteomes" id="UP000664701"/>
    </source>
</evidence>
<dbReference type="Pfam" id="PF20068">
    <property type="entry name" value="Amphi-Trp"/>
    <property type="match status" value="1"/>
</dbReference>
<evidence type="ECO:0000313" key="2">
    <source>
        <dbReference type="EMBL" id="WYJ76371.1"/>
    </source>
</evidence>
<gene>
    <name evidence="2" type="ORF">DOK78_000997</name>
</gene>
<dbReference type="InterPro" id="IPR027598">
    <property type="entry name" value="Amphi-Trp_dom"/>
</dbReference>
<accession>A0ABZ2SPN9</accession>
<keyword evidence="3" id="KW-1185">Reference proteome</keyword>
<protein>
    <recommendedName>
        <fullName evidence="1">Amphi-Trp domain-containing protein</fullName>
    </recommendedName>
</protein>
<reference evidence="2 3" key="1">
    <citation type="submission" date="2021-03" db="EMBL/GenBank/DDBJ databases">
        <authorList>
            <person name="Gilmore M.S."/>
            <person name="Schwartzman J."/>
            <person name="Van Tyne D."/>
            <person name="Martin M."/>
            <person name="Earl A.M."/>
            <person name="Manson A.L."/>
            <person name="Straub T."/>
            <person name="Salamzade R."/>
            <person name="Saavedra J."/>
            <person name="Lebreton F."/>
            <person name="Prichula J."/>
            <person name="Schaufler K."/>
            <person name="Gaca A."/>
            <person name="Sgardioli B."/>
            <person name="Wagenaar J."/>
            <person name="Strong T."/>
        </authorList>
    </citation>
    <scope>NUCLEOTIDE SEQUENCE [LARGE SCALE GENOMIC DNA]</scope>
    <source>
        <strain evidence="2 3">DIV2402</strain>
    </source>
</reference>
<name>A0ABZ2SPN9_9ENTE</name>
<reference evidence="2 3" key="2">
    <citation type="submission" date="2024-03" db="EMBL/GenBank/DDBJ databases">
        <title>The Genome Sequence of Enterococcus sp. DIV2402.</title>
        <authorList>
            <consortium name="The Broad Institute Genomics Platform"/>
            <consortium name="The Broad Institute Microbial Omics Core"/>
            <consortium name="The Broad Institute Genomic Center for Infectious Diseases"/>
            <person name="Earl A."/>
            <person name="Manson A."/>
            <person name="Gilmore M."/>
            <person name="Schwartman J."/>
            <person name="Shea T."/>
            <person name="Abouelleil A."/>
            <person name="Cao P."/>
            <person name="Chapman S."/>
            <person name="Cusick C."/>
            <person name="Young S."/>
            <person name="Neafsey D."/>
            <person name="Nusbaum C."/>
            <person name="Birren B."/>
        </authorList>
    </citation>
    <scope>NUCLEOTIDE SEQUENCE [LARGE SCALE GENOMIC DNA]</scope>
    <source>
        <strain evidence="2 3">DIV2402</strain>
    </source>
</reference>